<dbReference type="RefSeq" id="XP_065649937.1">
    <property type="nucleotide sequence ID" value="XM_065793865.1"/>
</dbReference>
<dbReference type="PANTHER" id="PTHR46402:SF2">
    <property type="entry name" value="HISTONE-LYSINE N-TRIMETHYLTRANSFERASE SMYD5"/>
    <property type="match status" value="1"/>
</dbReference>
<gene>
    <name evidence="7" type="primary">LOC100212248</name>
</gene>
<feature type="compositionally biased region" description="Acidic residues" evidence="4">
    <location>
        <begin position="381"/>
        <end position="395"/>
    </location>
</feature>
<dbReference type="PANTHER" id="PTHR46402">
    <property type="entry name" value="SET AND MYND DOMAIN-CONTAINING PROTEIN 5"/>
    <property type="match status" value="1"/>
</dbReference>
<dbReference type="SUPFAM" id="SSF82199">
    <property type="entry name" value="SET domain"/>
    <property type="match status" value="1"/>
</dbReference>
<dbReference type="PROSITE" id="PS50280">
    <property type="entry name" value="SET"/>
    <property type="match status" value="1"/>
</dbReference>
<evidence type="ECO:0000313" key="6">
    <source>
        <dbReference type="Proteomes" id="UP001652625"/>
    </source>
</evidence>
<accession>A0ABM4BLK5</accession>
<sequence>MSLIEMLASDNVYVKETLSKGKGLFAASTIIKGDTILTEKPLVLCQFSWNRQYNYVACDYCMRSLETAQNMARRLAADYTLELPYHEECSLSVQRINYIFKCPNCCIPFCSKECYSEAYEKYHKSLCLHPDQMSESPINRIEEAWKQLHYPPETASVMLIVRILAMIAQSQCPEMVMSEFQQFFSKTKNEEHKITHKLLGNKFKEQIVLMHSLLQEIVPTGELSKLLTINGVQSLFALIGMNGQGIGTSSLSEYVYNIDAKVMSDNEREQVDAFIDQLYLHMEKESGSFLNCEGSGLFKMQSRCNHSCSPNAEATFPYNNSTLVLVATEDIIKDEEICVCYLDECQRSRSRHSRRKLLRENYLFECTCSLCESEVDHESETSSDDSEMSEDASDS</sequence>
<organism evidence="6 7">
    <name type="scientific">Hydra vulgaris</name>
    <name type="common">Hydra</name>
    <name type="synonym">Hydra attenuata</name>
    <dbReference type="NCBI Taxonomy" id="6087"/>
    <lineage>
        <taxon>Eukaryota</taxon>
        <taxon>Metazoa</taxon>
        <taxon>Cnidaria</taxon>
        <taxon>Hydrozoa</taxon>
        <taxon>Hydroidolina</taxon>
        <taxon>Anthoathecata</taxon>
        <taxon>Aplanulata</taxon>
        <taxon>Hydridae</taxon>
        <taxon>Hydra</taxon>
    </lineage>
</organism>
<reference evidence="7" key="1">
    <citation type="submission" date="2025-08" db="UniProtKB">
        <authorList>
            <consortium name="RefSeq"/>
        </authorList>
    </citation>
    <scope>IDENTIFICATION</scope>
</reference>
<evidence type="ECO:0000256" key="1">
    <source>
        <dbReference type="ARBA" id="ARBA00022603"/>
    </source>
</evidence>
<dbReference type="Pfam" id="PF00856">
    <property type="entry name" value="SET"/>
    <property type="match status" value="1"/>
</dbReference>
<keyword evidence="6" id="KW-1185">Reference proteome</keyword>
<keyword evidence="2" id="KW-0808">Transferase</keyword>
<keyword evidence="1" id="KW-0489">Methyltransferase</keyword>
<proteinExistence type="predicted"/>
<dbReference type="Gene3D" id="2.170.270.10">
    <property type="entry name" value="SET domain"/>
    <property type="match status" value="1"/>
</dbReference>
<evidence type="ECO:0000259" key="5">
    <source>
        <dbReference type="PROSITE" id="PS50280"/>
    </source>
</evidence>
<feature type="domain" description="SET" evidence="5">
    <location>
        <begin position="10"/>
        <end position="342"/>
    </location>
</feature>
<protein>
    <submittedName>
        <fullName evidence="7">Histone-lysine N-trimethyltransferase SMYD5 isoform X4</fullName>
    </submittedName>
</protein>
<dbReference type="InterPro" id="IPR001214">
    <property type="entry name" value="SET_dom"/>
</dbReference>
<dbReference type="Proteomes" id="UP001652625">
    <property type="component" value="Chromosome 03"/>
</dbReference>
<evidence type="ECO:0000256" key="4">
    <source>
        <dbReference type="SAM" id="MobiDB-lite"/>
    </source>
</evidence>
<dbReference type="SMART" id="SM00317">
    <property type="entry name" value="SET"/>
    <property type="match status" value="1"/>
</dbReference>
<evidence type="ECO:0000313" key="7">
    <source>
        <dbReference type="RefSeq" id="XP_065649937.1"/>
    </source>
</evidence>
<dbReference type="Gene3D" id="1.10.220.160">
    <property type="match status" value="1"/>
</dbReference>
<keyword evidence="3" id="KW-0949">S-adenosyl-L-methionine</keyword>
<evidence type="ECO:0000256" key="2">
    <source>
        <dbReference type="ARBA" id="ARBA00022679"/>
    </source>
</evidence>
<feature type="region of interest" description="Disordered" evidence="4">
    <location>
        <begin position="373"/>
        <end position="395"/>
    </location>
</feature>
<evidence type="ECO:0000256" key="3">
    <source>
        <dbReference type="ARBA" id="ARBA00022691"/>
    </source>
</evidence>
<dbReference type="InterPro" id="IPR046341">
    <property type="entry name" value="SET_dom_sf"/>
</dbReference>
<dbReference type="Gene3D" id="6.10.140.2220">
    <property type="match status" value="1"/>
</dbReference>
<dbReference type="GeneID" id="100212248"/>
<name>A0ABM4BLK5_HYDVU</name>